<organism evidence="1 2">
    <name type="scientific">Grimontia marina</name>
    <dbReference type="NCBI Taxonomy" id="646534"/>
    <lineage>
        <taxon>Bacteria</taxon>
        <taxon>Pseudomonadati</taxon>
        <taxon>Pseudomonadota</taxon>
        <taxon>Gammaproteobacteria</taxon>
        <taxon>Vibrionales</taxon>
        <taxon>Vibrionaceae</taxon>
        <taxon>Grimontia</taxon>
    </lineage>
</organism>
<dbReference type="EMBL" id="FIZY01000032">
    <property type="protein sequence ID" value="CZF84719.1"/>
    <property type="molecule type" value="Genomic_DNA"/>
</dbReference>
<keyword evidence="2" id="KW-1185">Reference proteome</keyword>
<name>A0A128FD47_9GAMM</name>
<proteinExistence type="predicted"/>
<dbReference type="OrthoDB" id="5800762at2"/>
<protein>
    <submittedName>
        <fullName evidence="1">Uncharacterized protein</fullName>
    </submittedName>
</protein>
<dbReference type="AlphaFoldDB" id="A0A128FD47"/>
<dbReference type="Gene3D" id="3.30.70.1710">
    <property type="match status" value="2"/>
</dbReference>
<dbReference type="InterPro" id="IPR037233">
    <property type="entry name" value="CcmK-like_sf"/>
</dbReference>
<evidence type="ECO:0000313" key="1">
    <source>
        <dbReference type="EMBL" id="CZF84719.1"/>
    </source>
</evidence>
<accession>A0A128FD47</accession>
<dbReference type="Proteomes" id="UP000073601">
    <property type="component" value="Unassembled WGS sequence"/>
</dbReference>
<dbReference type="RefSeq" id="WP_157515648.1">
    <property type="nucleotide sequence ID" value="NZ_CAWRCI010000032.1"/>
</dbReference>
<sequence>MEPGILFTERPFGLLELHSRDADELVSAGKAILDGTGMVSSSAMKPEILFQHIIQDIADQHAILLTETEVPQWLFPGSLSLLIEMVPALFVCLAANEAEKVSPAITLVDVQMMGASGRVLIAGRSDELEICLSAIESALN</sequence>
<reference evidence="2" key="1">
    <citation type="submission" date="2016-02" db="EMBL/GenBank/DDBJ databases">
        <authorList>
            <person name="Rodrigo-Torres Lidia"/>
            <person name="Arahal R.David."/>
        </authorList>
    </citation>
    <scope>NUCLEOTIDE SEQUENCE [LARGE SCALE GENOMIC DNA]</scope>
    <source>
        <strain evidence="2">CECT 8713</strain>
    </source>
</reference>
<evidence type="ECO:0000313" key="2">
    <source>
        <dbReference type="Proteomes" id="UP000073601"/>
    </source>
</evidence>
<gene>
    <name evidence="1" type="ORF">GMA8713_03221</name>
</gene>